<evidence type="ECO:0000313" key="2">
    <source>
        <dbReference type="EMBL" id="RGV23468.1"/>
    </source>
</evidence>
<evidence type="ECO:0000313" key="3">
    <source>
        <dbReference type="EMBL" id="RGY09805.1"/>
    </source>
</evidence>
<dbReference type="EMBL" id="QRYC01000011">
    <property type="protein sequence ID" value="RGU56227.1"/>
    <property type="molecule type" value="Genomic_DNA"/>
</dbReference>
<gene>
    <name evidence="2" type="ORF">DWW24_13330</name>
    <name evidence="1" type="ORF">DWW57_09410</name>
    <name evidence="3" type="ORF">DXA53_00460</name>
</gene>
<dbReference type="Proteomes" id="UP000283426">
    <property type="component" value="Unassembled WGS sequence"/>
</dbReference>
<dbReference type="Proteomes" id="UP000284434">
    <property type="component" value="Unassembled WGS sequence"/>
</dbReference>
<dbReference type="EMBL" id="QSCO01000001">
    <property type="protein sequence ID" value="RGY09805.1"/>
    <property type="molecule type" value="Genomic_DNA"/>
</dbReference>
<evidence type="ECO:0000313" key="1">
    <source>
        <dbReference type="EMBL" id="RGU56227.1"/>
    </source>
</evidence>
<evidence type="ECO:0000313" key="5">
    <source>
        <dbReference type="Proteomes" id="UP000284243"/>
    </source>
</evidence>
<dbReference type="EMBL" id="QRYW01000028">
    <property type="protein sequence ID" value="RGV23468.1"/>
    <property type="molecule type" value="Genomic_DNA"/>
</dbReference>
<comment type="caution">
    <text evidence="1">The sequence shown here is derived from an EMBL/GenBank/DDBJ whole genome shotgun (WGS) entry which is preliminary data.</text>
</comment>
<dbReference type="Proteomes" id="UP000284243">
    <property type="component" value="Unassembled WGS sequence"/>
</dbReference>
<organism evidence="1 5">
    <name type="scientific">Odoribacter splanchnicus</name>
    <dbReference type="NCBI Taxonomy" id="28118"/>
    <lineage>
        <taxon>Bacteria</taxon>
        <taxon>Pseudomonadati</taxon>
        <taxon>Bacteroidota</taxon>
        <taxon>Bacteroidia</taxon>
        <taxon>Bacteroidales</taxon>
        <taxon>Odoribacteraceae</taxon>
        <taxon>Odoribacter</taxon>
    </lineage>
</organism>
<accession>A0A1Y3YG65</accession>
<dbReference type="AlphaFoldDB" id="A0A1Y3YG65"/>
<name>A0A1Y3YG65_9BACT</name>
<dbReference type="RefSeq" id="WP_013612972.1">
    <property type="nucleotide sequence ID" value="NZ_JAKNDJ010000002.1"/>
</dbReference>
<sequence>MPKLTFGDYWLELPTRFSKGQLTYLLYGKELSSSGSYLKLWVKKRLKISFDGKKKLENFDVLGHVNKFCRLKISNYL</sequence>
<proteinExistence type="predicted"/>
<reference evidence="4 5" key="1">
    <citation type="submission" date="2018-08" db="EMBL/GenBank/DDBJ databases">
        <title>A genome reference for cultivated species of the human gut microbiota.</title>
        <authorList>
            <person name="Zou Y."/>
            <person name="Xue W."/>
            <person name="Luo G."/>
        </authorList>
    </citation>
    <scope>NUCLEOTIDE SEQUENCE [LARGE SCALE GENOMIC DNA]</scope>
    <source>
        <strain evidence="2 4">AF14-6AC</strain>
        <strain evidence="1 5">AF16-14</strain>
        <strain evidence="3 6">OF03-11</strain>
    </source>
</reference>
<evidence type="ECO:0000313" key="4">
    <source>
        <dbReference type="Proteomes" id="UP000283426"/>
    </source>
</evidence>
<protein>
    <submittedName>
        <fullName evidence="1">Uncharacterized protein</fullName>
    </submittedName>
</protein>
<evidence type="ECO:0000313" key="6">
    <source>
        <dbReference type="Proteomes" id="UP000284434"/>
    </source>
</evidence>